<dbReference type="OrthoDB" id="9780552at2"/>
<evidence type="ECO:0000256" key="1">
    <source>
        <dbReference type="ARBA" id="ARBA00004651"/>
    </source>
</evidence>
<dbReference type="RefSeq" id="WP_018030373.1">
    <property type="nucleotide sequence ID" value="NZ_CAMCCF010000005.1"/>
</dbReference>
<evidence type="ECO:0000256" key="14">
    <source>
        <dbReference type="SAM" id="SignalP"/>
    </source>
</evidence>
<keyword evidence="6 12" id="KW-0653">Protein transport</keyword>
<sequence length="313" mass="34965">MKKTTKRLLFSGLALSLLFFLSGCVQQKNGVPTGEGWVYKFLVAPMGGAIKYFANDLGLGFGMAIITVTVIVRLFIILPLSISQIRKSSLQAEKMAYLKPVFDPIQERMKNAKTQDEKMAAQTEYMAAQRHYGLSMLGGIGCLPILIQMPFFSALFYAAKFTEGISTSTFFGINLGQTSLVLTIITGILYFIQSYLSIQGVPEAQKQQMKTMMYVTPLMMVFFMMSSPAGVGLYWFVGGIFTILQQLLTNYYIKPRLRKQIAEEFEKNPPKPFKSGAAPKDVTPNQQETAKQKAIANKQAKAKRNAGKQRKRH</sequence>
<evidence type="ECO:0000256" key="11">
    <source>
        <dbReference type="ARBA" id="ARBA00023288"/>
    </source>
</evidence>
<proteinExistence type="inferred from homology"/>
<dbReference type="GO" id="GO:0032977">
    <property type="term" value="F:membrane insertase activity"/>
    <property type="evidence" value="ECO:0007669"/>
    <property type="project" value="InterPro"/>
</dbReference>
<dbReference type="HAMAP" id="MF_01811">
    <property type="entry name" value="YidC_type2"/>
    <property type="match status" value="1"/>
</dbReference>
<feature type="transmembrane region" description="Helical" evidence="12">
    <location>
        <begin position="61"/>
        <end position="82"/>
    </location>
</feature>
<dbReference type="InterPro" id="IPR028055">
    <property type="entry name" value="YidC/Oxa/ALB_C"/>
</dbReference>
<organism evidence="16 17">
    <name type="scientific">Streptococcus ferus</name>
    <dbReference type="NCBI Taxonomy" id="1345"/>
    <lineage>
        <taxon>Bacteria</taxon>
        <taxon>Bacillati</taxon>
        <taxon>Bacillota</taxon>
        <taxon>Bacilli</taxon>
        <taxon>Lactobacillales</taxon>
        <taxon>Streptococcaceae</taxon>
        <taxon>Streptococcus</taxon>
    </lineage>
</organism>
<evidence type="ECO:0000256" key="9">
    <source>
        <dbReference type="ARBA" id="ARBA00023139"/>
    </source>
</evidence>
<feature type="domain" description="Membrane insertase YidC/Oxa/ALB C-terminal" evidence="15">
    <location>
        <begin position="61"/>
        <end position="250"/>
    </location>
</feature>
<dbReference type="Pfam" id="PF02096">
    <property type="entry name" value="60KD_IMP"/>
    <property type="match status" value="1"/>
</dbReference>
<accession>A0A2X3VNF9</accession>
<dbReference type="InterPro" id="IPR047196">
    <property type="entry name" value="YidC_ALB_C"/>
</dbReference>
<keyword evidence="8 12" id="KW-0472">Membrane</keyword>
<evidence type="ECO:0000313" key="16">
    <source>
        <dbReference type="EMBL" id="SQF40948.1"/>
    </source>
</evidence>
<dbReference type="GO" id="GO:0015031">
    <property type="term" value="P:protein transport"/>
    <property type="evidence" value="ECO:0007669"/>
    <property type="project" value="UniProtKB-KW"/>
</dbReference>
<feature type="region of interest" description="Disordered" evidence="13">
    <location>
        <begin position="264"/>
        <end position="313"/>
    </location>
</feature>
<feature type="chain" id="PRO_5015840497" description="Membrane protein insertase YidC" evidence="14">
    <location>
        <begin position="28"/>
        <end position="313"/>
    </location>
</feature>
<dbReference type="AlphaFoldDB" id="A0A2X3VNF9"/>
<evidence type="ECO:0000256" key="5">
    <source>
        <dbReference type="ARBA" id="ARBA00022729"/>
    </source>
</evidence>
<evidence type="ECO:0000256" key="8">
    <source>
        <dbReference type="ARBA" id="ARBA00023136"/>
    </source>
</evidence>
<keyword evidence="5 12" id="KW-0732">Signal</keyword>
<keyword evidence="11 12" id="KW-0449">Lipoprotein</keyword>
<keyword evidence="10 12" id="KW-0143">Chaperone</keyword>
<dbReference type="NCBIfam" id="TIGR03592">
    <property type="entry name" value="yidC_oxa1_cterm"/>
    <property type="match status" value="1"/>
</dbReference>
<keyword evidence="4 12" id="KW-0812">Transmembrane</keyword>
<evidence type="ECO:0000256" key="13">
    <source>
        <dbReference type="SAM" id="MobiDB-lite"/>
    </source>
</evidence>
<protein>
    <recommendedName>
        <fullName evidence="12">Membrane protein insertase YidC</fullName>
    </recommendedName>
    <alternativeName>
        <fullName evidence="12">Foldase YidC</fullName>
    </alternativeName>
    <alternativeName>
        <fullName evidence="12">Membrane integrase YidC</fullName>
    </alternativeName>
    <alternativeName>
        <fullName evidence="12">Membrane protein YidC</fullName>
    </alternativeName>
</protein>
<dbReference type="Proteomes" id="UP000249495">
    <property type="component" value="Chromosome 1"/>
</dbReference>
<dbReference type="EMBL" id="LS483343">
    <property type="protein sequence ID" value="SQF40948.1"/>
    <property type="molecule type" value="Genomic_DNA"/>
</dbReference>
<dbReference type="CDD" id="cd20070">
    <property type="entry name" value="5TM_YidC_Alb3"/>
    <property type="match status" value="1"/>
</dbReference>
<evidence type="ECO:0000256" key="7">
    <source>
        <dbReference type="ARBA" id="ARBA00022989"/>
    </source>
</evidence>
<feature type="transmembrane region" description="Helical" evidence="12">
    <location>
        <begin position="211"/>
        <end position="227"/>
    </location>
</feature>
<evidence type="ECO:0000256" key="12">
    <source>
        <dbReference type="HAMAP-Rule" id="MF_01811"/>
    </source>
</evidence>
<dbReference type="InterPro" id="IPR001708">
    <property type="entry name" value="YidC/ALB3/OXA1/COX18"/>
</dbReference>
<dbReference type="PRINTS" id="PR00701">
    <property type="entry name" value="60KDINNERMP"/>
</dbReference>
<name>A0A2X3VNF9_9STRE</name>
<feature type="compositionally biased region" description="Basic residues" evidence="13">
    <location>
        <begin position="300"/>
        <end position="313"/>
    </location>
</feature>
<evidence type="ECO:0000256" key="3">
    <source>
        <dbReference type="ARBA" id="ARBA00022475"/>
    </source>
</evidence>
<feature type="transmembrane region" description="Helical" evidence="12">
    <location>
        <begin position="134"/>
        <end position="158"/>
    </location>
</feature>
<gene>
    <name evidence="12 16" type="primary">yidC</name>
    <name evidence="16" type="ORF">NCTC12278_01529</name>
</gene>
<comment type="subcellular location">
    <subcellularLocation>
        <location evidence="1 12">Cell membrane</location>
        <topology evidence="1 12">Multi-pass membrane protein</topology>
    </subcellularLocation>
</comment>
<evidence type="ECO:0000256" key="2">
    <source>
        <dbReference type="ARBA" id="ARBA00022448"/>
    </source>
</evidence>
<dbReference type="NCBIfam" id="NF002687">
    <property type="entry name" value="PRK02463.1"/>
    <property type="match status" value="1"/>
</dbReference>
<dbReference type="PANTHER" id="PTHR12428">
    <property type="entry name" value="OXA1"/>
    <property type="match status" value="1"/>
</dbReference>
<reference evidence="16 17" key="1">
    <citation type="submission" date="2018-06" db="EMBL/GenBank/DDBJ databases">
        <authorList>
            <consortium name="Pathogen Informatics"/>
            <person name="Doyle S."/>
        </authorList>
    </citation>
    <scope>NUCLEOTIDE SEQUENCE [LARGE SCALE GENOMIC DNA]</scope>
    <source>
        <strain evidence="16 17">NCTC12278</strain>
    </source>
</reference>
<keyword evidence="17" id="KW-1185">Reference proteome</keyword>
<keyword evidence="2 12" id="KW-0813">Transport</keyword>
<comment type="similarity">
    <text evidence="12">Belongs to the OXA1/ALB3/YidC family. Type 2 subfamily.</text>
</comment>
<dbReference type="STRING" id="1123303.GCA_000372425_01044"/>
<evidence type="ECO:0000259" key="15">
    <source>
        <dbReference type="Pfam" id="PF02096"/>
    </source>
</evidence>
<evidence type="ECO:0000256" key="4">
    <source>
        <dbReference type="ARBA" id="ARBA00022692"/>
    </source>
</evidence>
<dbReference type="GO" id="GO:0051205">
    <property type="term" value="P:protein insertion into membrane"/>
    <property type="evidence" value="ECO:0007669"/>
    <property type="project" value="TreeGrafter"/>
</dbReference>
<keyword evidence="7 12" id="KW-1133">Transmembrane helix</keyword>
<keyword evidence="9" id="KW-0564">Palmitate</keyword>
<dbReference type="PANTHER" id="PTHR12428:SF65">
    <property type="entry name" value="CYTOCHROME C OXIDASE ASSEMBLY PROTEIN COX18, MITOCHONDRIAL"/>
    <property type="match status" value="1"/>
</dbReference>
<comment type="function">
    <text evidence="12">Required for the insertion and/or proper folding and/or complex formation of integral membrane proteins into the membrane. Involved in integration of membrane proteins that insert both dependently and independently of the Sec translocase complex, as well as at least some lipoproteins.</text>
</comment>
<dbReference type="GO" id="GO:0005886">
    <property type="term" value="C:plasma membrane"/>
    <property type="evidence" value="ECO:0007669"/>
    <property type="project" value="UniProtKB-SubCell"/>
</dbReference>
<evidence type="ECO:0000313" key="17">
    <source>
        <dbReference type="Proteomes" id="UP000249495"/>
    </source>
</evidence>
<feature type="transmembrane region" description="Helical" evidence="12">
    <location>
        <begin position="170"/>
        <end position="191"/>
    </location>
</feature>
<feature type="signal peptide" evidence="14">
    <location>
        <begin position="1"/>
        <end position="27"/>
    </location>
</feature>
<evidence type="ECO:0000256" key="10">
    <source>
        <dbReference type="ARBA" id="ARBA00023186"/>
    </source>
</evidence>
<dbReference type="KEGG" id="sfer:NCTC12278_01529"/>
<keyword evidence="3 12" id="KW-1003">Cell membrane</keyword>
<dbReference type="PROSITE" id="PS51257">
    <property type="entry name" value="PROKAR_LIPOPROTEIN"/>
    <property type="match status" value="1"/>
</dbReference>
<evidence type="ECO:0000256" key="6">
    <source>
        <dbReference type="ARBA" id="ARBA00022927"/>
    </source>
</evidence>
<dbReference type="InterPro" id="IPR023060">
    <property type="entry name" value="YidC/YidC1/YidC2_Firmicutes"/>
</dbReference>